<evidence type="ECO:0000256" key="6">
    <source>
        <dbReference type="ARBA" id="ARBA00022840"/>
    </source>
</evidence>
<evidence type="ECO:0000256" key="4">
    <source>
        <dbReference type="ARBA" id="ARBA00022618"/>
    </source>
</evidence>
<dbReference type="InterPro" id="IPR002586">
    <property type="entry name" value="CobQ/CobB/MinD/ParA_Nub-bd_dom"/>
</dbReference>
<dbReference type="STRING" id="515635.Dtur_1399"/>
<dbReference type="GO" id="GO:0009898">
    <property type="term" value="C:cytoplasmic side of plasma membrane"/>
    <property type="evidence" value="ECO:0000318"/>
    <property type="project" value="GO_Central"/>
</dbReference>
<gene>
    <name evidence="13" type="ordered locus">Dtur_1399</name>
</gene>
<dbReference type="EnsemblBacteria" id="ACK42673">
    <property type="protein sequence ID" value="ACK42673"/>
    <property type="gene ID" value="Dtur_1399"/>
</dbReference>
<dbReference type="GO" id="GO:0005524">
    <property type="term" value="F:ATP binding"/>
    <property type="evidence" value="ECO:0000318"/>
    <property type="project" value="GO_Central"/>
</dbReference>
<evidence type="ECO:0000256" key="9">
    <source>
        <dbReference type="ARBA" id="ARBA00025436"/>
    </source>
</evidence>
<reference evidence="14" key="1">
    <citation type="journal article" date="2016" name="Front. Microbiol.">
        <title>The complete genome sequence of hyperthermophile Dictyoglomus turgidum DSM 6724 reveals a specialized carbohydrate fermentor.</title>
        <authorList>
            <person name="Brumm P.J."/>
            <person name="Gowda K."/>
            <person name="Robb F.T."/>
            <person name="Mead D.A."/>
        </authorList>
    </citation>
    <scope>NUCLEOTIDE SEQUENCE [LARGE SCALE GENOMIC DNA]</scope>
    <source>
        <strain evidence="14">DSM 6724 / Z-1310</strain>
    </source>
</reference>
<dbReference type="InterPro" id="IPR050625">
    <property type="entry name" value="ParA/MinD_ATPase"/>
</dbReference>
<dbReference type="Pfam" id="PF01656">
    <property type="entry name" value="CbiA"/>
    <property type="match status" value="1"/>
</dbReference>
<keyword evidence="5 11" id="KW-0547">Nucleotide-binding</keyword>
<comment type="subunit">
    <text evidence="2">Interacts with MinC and FtsZ.</text>
</comment>
<dbReference type="NCBIfam" id="TIGR01968">
    <property type="entry name" value="minD_bact"/>
    <property type="match status" value="1"/>
</dbReference>
<dbReference type="OrthoDB" id="9773088at2"/>
<dbReference type="InParanoid" id="B8E0T6"/>
<dbReference type="PATRIC" id="fig|515635.4.peg.1446"/>
<dbReference type="GO" id="GO:0016887">
    <property type="term" value="F:ATP hydrolysis activity"/>
    <property type="evidence" value="ECO:0000318"/>
    <property type="project" value="GO_Central"/>
</dbReference>
<dbReference type="eggNOG" id="COG2894">
    <property type="taxonomic scope" value="Bacteria"/>
</dbReference>
<dbReference type="RefSeq" id="WP_012583751.1">
    <property type="nucleotide sequence ID" value="NC_011661.1"/>
</dbReference>
<dbReference type="SUPFAM" id="SSF52540">
    <property type="entry name" value="P-loop containing nucleoside triphosphate hydrolases"/>
    <property type="match status" value="1"/>
</dbReference>
<dbReference type="FunFam" id="3.40.50.300:FF:000068">
    <property type="entry name" value="Site-determining protein"/>
    <property type="match status" value="1"/>
</dbReference>
<keyword evidence="7" id="KW-0717">Septation</keyword>
<proteinExistence type="inferred from homology"/>
<evidence type="ECO:0000259" key="12">
    <source>
        <dbReference type="Pfam" id="PF01656"/>
    </source>
</evidence>
<name>B8E0T6_DICTD</name>
<keyword evidence="8" id="KW-0131">Cell cycle</keyword>
<sequence>MGKAIVITSGKGGVGKTTAVANIGTGLAMRGFKTVLVDTDIGLRNLDLLLGLENRIVYNLVDVVEGKCNLKQALVRDKRLNNLYLLPAAQTKEKESVTIEQMRALINDLKKDFDFVLIDSPAGIEHGFRSAISGADEAIVITTPEVSSVRDADRVIGLLEANGFENLSLIVNRVRFDMVKNGDMLGVDDLLEILSIELLGIVPEDENLIISVNKGEPIIYNSDKCKAGLAFSLIVKRLLGEDVSWDELEKGESFLERIFKFLRG</sequence>
<evidence type="ECO:0000256" key="7">
    <source>
        <dbReference type="ARBA" id="ARBA00023210"/>
    </source>
</evidence>
<dbReference type="InterPro" id="IPR027417">
    <property type="entry name" value="P-loop_NTPase"/>
</dbReference>
<evidence type="ECO:0000256" key="11">
    <source>
        <dbReference type="PIRSR" id="PIRSR003092-1"/>
    </source>
</evidence>
<feature type="domain" description="CobQ/CobB/MinD/ParA nucleotide binding" evidence="12">
    <location>
        <begin position="5"/>
        <end position="218"/>
    </location>
</feature>
<feature type="binding site" evidence="11">
    <location>
        <begin position="11"/>
        <end position="18"/>
    </location>
    <ligand>
        <name>ATP</name>
        <dbReference type="ChEBI" id="CHEBI:30616"/>
    </ligand>
</feature>
<dbReference type="GO" id="GO:0005829">
    <property type="term" value="C:cytosol"/>
    <property type="evidence" value="ECO:0000318"/>
    <property type="project" value="GO_Central"/>
</dbReference>
<keyword evidence="6 11" id="KW-0067">ATP-binding</keyword>
<dbReference type="EMBL" id="CP001251">
    <property type="protein sequence ID" value="ACK42673.1"/>
    <property type="molecule type" value="Genomic_DNA"/>
</dbReference>
<evidence type="ECO:0000256" key="1">
    <source>
        <dbReference type="ARBA" id="ARBA00010257"/>
    </source>
</evidence>
<dbReference type="HOGENOM" id="CLU_037612_0_1_0"/>
<keyword evidence="4" id="KW-0132">Cell division</keyword>
<dbReference type="Proteomes" id="UP000007719">
    <property type="component" value="Chromosome"/>
</dbReference>
<dbReference type="PANTHER" id="PTHR43384">
    <property type="entry name" value="SEPTUM SITE-DETERMINING PROTEIN MIND HOMOLOG, CHLOROPLASTIC-RELATED"/>
    <property type="match status" value="1"/>
</dbReference>
<evidence type="ECO:0000256" key="8">
    <source>
        <dbReference type="ARBA" id="ARBA00023306"/>
    </source>
</evidence>
<dbReference type="AlphaFoldDB" id="B8E0T6"/>
<dbReference type="FunCoup" id="B8E0T6">
    <property type="interactions" value="223"/>
</dbReference>
<dbReference type="InterPro" id="IPR010223">
    <property type="entry name" value="MinD"/>
</dbReference>
<dbReference type="InterPro" id="IPR025501">
    <property type="entry name" value="MinD_FleN"/>
</dbReference>
<evidence type="ECO:0000256" key="3">
    <source>
        <dbReference type="ARBA" id="ARBA00016887"/>
    </source>
</evidence>
<evidence type="ECO:0000313" key="14">
    <source>
        <dbReference type="Proteomes" id="UP000007719"/>
    </source>
</evidence>
<accession>B8E0T6</accession>
<comment type="function">
    <text evidence="9">ATPase required for the correct placement of the division site. Cell division inhibitors MinC and MinD act in concert to form an inhibitor capable of blocking formation of the polar Z ring septums. Rapidly oscillates between the poles of the cell to destabilize FtsZ filaments that have formed before they mature into polar Z rings.</text>
</comment>
<dbReference type="GO" id="GO:0000917">
    <property type="term" value="P:division septum assembly"/>
    <property type="evidence" value="ECO:0007669"/>
    <property type="project" value="UniProtKB-KW"/>
</dbReference>
<keyword evidence="14" id="KW-1185">Reference proteome</keyword>
<comment type="similarity">
    <text evidence="1">Belongs to the ParA family. MinD subfamily.</text>
</comment>
<dbReference type="KEGG" id="dtu:Dtur_1399"/>
<dbReference type="CDD" id="cd02036">
    <property type="entry name" value="MinD"/>
    <property type="match status" value="1"/>
</dbReference>
<organism evidence="13 14">
    <name type="scientific">Dictyoglomus turgidum (strain DSM 6724 / Z-1310)</name>
    <dbReference type="NCBI Taxonomy" id="515635"/>
    <lineage>
        <taxon>Bacteria</taxon>
        <taxon>Pseudomonadati</taxon>
        <taxon>Dictyoglomota</taxon>
        <taxon>Dictyoglomia</taxon>
        <taxon>Dictyoglomales</taxon>
        <taxon>Dictyoglomaceae</taxon>
        <taxon>Dictyoglomus</taxon>
    </lineage>
</organism>
<evidence type="ECO:0000256" key="5">
    <source>
        <dbReference type="ARBA" id="ARBA00022741"/>
    </source>
</evidence>
<protein>
    <recommendedName>
        <fullName evidence="3">Septum site-determining protein MinD</fullName>
    </recommendedName>
    <alternativeName>
        <fullName evidence="10">Cell division inhibitor MinD</fullName>
    </alternativeName>
</protein>
<dbReference type="Gene3D" id="3.40.50.300">
    <property type="entry name" value="P-loop containing nucleotide triphosphate hydrolases"/>
    <property type="match status" value="1"/>
</dbReference>
<dbReference type="PANTHER" id="PTHR43384:SF6">
    <property type="entry name" value="SEPTUM SITE-DETERMINING PROTEIN MIND HOMOLOG, CHLOROPLASTIC"/>
    <property type="match status" value="1"/>
</dbReference>
<dbReference type="PIRSF" id="PIRSF003092">
    <property type="entry name" value="MinD"/>
    <property type="match status" value="1"/>
</dbReference>
<evidence type="ECO:0000313" key="13">
    <source>
        <dbReference type="EMBL" id="ACK42673.1"/>
    </source>
</evidence>
<evidence type="ECO:0000256" key="2">
    <source>
        <dbReference type="ARBA" id="ARBA00011626"/>
    </source>
</evidence>
<evidence type="ECO:0000256" key="10">
    <source>
        <dbReference type="ARBA" id="ARBA00032845"/>
    </source>
</evidence>